<proteinExistence type="predicted"/>
<organism evidence="1">
    <name type="scientific">marine sediment metagenome</name>
    <dbReference type="NCBI Taxonomy" id="412755"/>
    <lineage>
        <taxon>unclassified sequences</taxon>
        <taxon>metagenomes</taxon>
        <taxon>ecological metagenomes</taxon>
    </lineage>
</organism>
<name>A0A0F9QUV5_9ZZZZ</name>
<dbReference type="AlphaFoldDB" id="A0A0F9QUV5"/>
<sequence>MMSYYIVEISPDCKGRRGEPALSKELEKEIEEWIIDLWKSGACSPFIWKYFRFLVYEFSTEEAALAFKLRWI</sequence>
<gene>
    <name evidence="1" type="ORF">LCGC14_1051190</name>
</gene>
<reference evidence="1" key="1">
    <citation type="journal article" date="2015" name="Nature">
        <title>Complex archaea that bridge the gap between prokaryotes and eukaryotes.</title>
        <authorList>
            <person name="Spang A."/>
            <person name="Saw J.H."/>
            <person name="Jorgensen S.L."/>
            <person name="Zaremba-Niedzwiedzka K."/>
            <person name="Martijn J."/>
            <person name="Lind A.E."/>
            <person name="van Eijk R."/>
            <person name="Schleper C."/>
            <person name="Guy L."/>
            <person name="Ettema T.J."/>
        </authorList>
    </citation>
    <scope>NUCLEOTIDE SEQUENCE</scope>
</reference>
<protein>
    <submittedName>
        <fullName evidence="1">Uncharacterized protein</fullName>
    </submittedName>
</protein>
<accession>A0A0F9QUV5</accession>
<dbReference type="EMBL" id="LAZR01004395">
    <property type="protein sequence ID" value="KKN08998.1"/>
    <property type="molecule type" value="Genomic_DNA"/>
</dbReference>
<comment type="caution">
    <text evidence="1">The sequence shown here is derived from an EMBL/GenBank/DDBJ whole genome shotgun (WGS) entry which is preliminary data.</text>
</comment>
<evidence type="ECO:0000313" key="1">
    <source>
        <dbReference type="EMBL" id="KKN08998.1"/>
    </source>
</evidence>